<evidence type="ECO:0000313" key="6">
    <source>
        <dbReference type="Proteomes" id="UP000540568"/>
    </source>
</evidence>
<dbReference type="GO" id="GO:0006355">
    <property type="term" value="P:regulation of DNA-templated transcription"/>
    <property type="evidence" value="ECO:0007669"/>
    <property type="project" value="InterPro"/>
</dbReference>
<dbReference type="PANTHER" id="PTHR44688:SF16">
    <property type="entry name" value="DNA-BINDING TRANSCRIPTIONAL ACTIVATOR DEVR_DOSR"/>
    <property type="match status" value="1"/>
</dbReference>
<dbReference type="AlphaFoldDB" id="A0A7W3JCC4"/>
<feature type="domain" description="HTH luxR-type" evidence="4">
    <location>
        <begin position="796"/>
        <end position="861"/>
    </location>
</feature>
<dbReference type="Proteomes" id="UP000540568">
    <property type="component" value="Unassembled WGS sequence"/>
</dbReference>
<keyword evidence="6" id="KW-1185">Reference proteome</keyword>
<dbReference type="InterPro" id="IPR059106">
    <property type="entry name" value="WHD_MalT"/>
</dbReference>
<dbReference type="Gene3D" id="1.10.10.10">
    <property type="entry name" value="Winged helix-like DNA-binding domain superfamily/Winged helix DNA-binding domain"/>
    <property type="match status" value="1"/>
</dbReference>
<dbReference type="SMART" id="SM00421">
    <property type="entry name" value="HTH_LUXR"/>
    <property type="match status" value="1"/>
</dbReference>
<dbReference type="SUPFAM" id="SSF46894">
    <property type="entry name" value="C-terminal effector domain of the bipartite response regulators"/>
    <property type="match status" value="1"/>
</dbReference>
<comment type="caution">
    <text evidence="5">The sequence shown here is derived from an EMBL/GenBank/DDBJ whole genome shotgun (WGS) entry which is preliminary data.</text>
</comment>
<reference evidence="5 6" key="1">
    <citation type="submission" date="2020-07" db="EMBL/GenBank/DDBJ databases">
        <title>Sequencing the genomes of 1000 actinobacteria strains.</title>
        <authorList>
            <person name="Klenk H.-P."/>
        </authorList>
    </citation>
    <scope>NUCLEOTIDE SEQUENCE [LARGE SCALE GENOMIC DNA]</scope>
    <source>
        <strain evidence="5 6">DSM 44121</strain>
    </source>
</reference>
<evidence type="ECO:0000259" key="4">
    <source>
        <dbReference type="PROSITE" id="PS50043"/>
    </source>
</evidence>
<dbReference type="InterPro" id="IPR027417">
    <property type="entry name" value="P-loop_NTPase"/>
</dbReference>
<dbReference type="Pfam" id="PF25873">
    <property type="entry name" value="WHD_MalT"/>
    <property type="match status" value="1"/>
</dbReference>
<evidence type="ECO:0000256" key="3">
    <source>
        <dbReference type="ARBA" id="ARBA00023163"/>
    </source>
</evidence>
<dbReference type="Gene3D" id="3.40.50.300">
    <property type="entry name" value="P-loop containing nucleotide triphosphate hydrolases"/>
    <property type="match status" value="1"/>
</dbReference>
<dbReference type="CDD" id="cd06170">
    <property type="entry name" value="LuxR_C_like"/>
    <property type="match status" value="1"/>
</dbReference>
<name>A0A7W3JCC4_9MICO</name>
<evidence type="ECO:0000256" key="1">
    <source>
        <dbReference type="ARBA" id="ARBA00023015"/>
    </source>
</evidence>
<protein>
    <submittedName>
        <fullName evidence="5">LuxR family maltose regulon positive regulatory protein</fullName>
    </submittedName>
</protein>
<dbReference type="PROSITE" id="PS50043">
    <property type="entry name" value="HTH_LUXR_2"/>
    <property type="match status" value="1"/>
</dbReference>
<organism evidence="5 6">
    <name type="scientific">Promicromonospora sukumoe</name>
    <dbReference type="NCBI Taxonomy" id="88382"/>
    <lineage>
        <taxon>Bacteria</taxon>
        <taxon>Bacillati</taxon>
        <taxon>Actinomycetota</taxon>
        <taxon>Actinomycetes</taxon>
        <taxon>Micrococcales</taxon>
        <taxon>Promicromonosporaceae</taxon>
        <taxon>Promicromonospora</taxon>
    </lineage>
</organism>
<dbReference type="InterPro" id="IPR016032">
    <property type="entry name" value="Sig_transdc_resp-reg_C-effctor"/>
</dbReference>
<dbReference type="InterPro" id="IPR036388">
    <property type="entry name" value="WH-like_DNA-bd_sf"/>
</dbReference>
<dbReference type="EMBL" id="JACGWV010000002">
    <property type="protein sequence ID" value="MBA8810218.1"/>
    <property type="molecule type" value="Genomic_DNA"/>
</dbReference>
<dbReference type="Pfam" id="PF00196">
    <property type="entry name" value="GerE"/>
    <property type="match status" value="1"/>
</dbReference>
<dbReference type="GO" id="GO:0003677">
    <property type="term" value="F:DNA binding"/>
    <property type="evidence" value="ECO:0007669"/>
    <property type="project" value="UniProtKB-KW"/>
</dbReference>
<evidence type="ECO:0000256" key="2">
    <source>
        <dbReference type="ARBA" id="ARBA00023125"/>
    </source>
</evidence>
<sequence>MDDSFSGSALVYRAKLRPAVNPEYLVRRPRLIDLLDTAVESPLTLVVAPAGSGKTSLLRDWAGWTDLPHAWLSVDESDRDPAQLWLSILAALDGIAPGCAEPAADLVRRRRSLLDAVGTLLDDLESRRYGPRVLVIDDLEVVDEAVAGGALAMFVQHLPRWLRVVLVSRHVPPLPVDRLRARGLLGEVRFPELRFSFDEATEMLSRLAPALPPQRVAKAARHAGGWAASIQLAALAARAADARAAADAPRQDDVERYLGDYVWHEVLSGEPGDVVDVLVAVSVVDRAEPGLARALAGRLDAPLLLERAEERGLFATRVEPSGAYETHTLVRDALLVELRRRDPGRLAELHRRAARWFEDARQPVTAIEHLLRAGEDRAALRLLASCAPELYDSGREATVRRMLAAIPAGAAAGTPAAVDLAWCQLFVDRDAFVQTVHTVVTQAGTDGGREPGLRARLEMLRATSSAVSGDWGAGARSAGAALATIGERWRTDPLCRFGWNLLAREIALAERWDDDGEEVRRIARTLGPAPGRRIAFEATRALGAALAGRPVEALRLVYGTRHVSEAADLTTARTELMVAEALAGREIGEQSAALPVLAHLVETPCDPVPHCRLLACLELARVAVDSGDAAAAERAFGDATEIVDTQLPGPGSRTLLARTGTLLALAQNRPDDAARWAAEVDDPFWGAVENARVLLAEGDVGAADAALRTASPRCVRHRVVRDLLLSRTTRDPTETGAVLARAARLGAAHGLVQTVASEGTEVVESIERLAWRVPKPWLDRLRRVPLSGASPPGTAVVELVEALTDRQLGILRMLPSRLSLREIADELFISVNTLKFHLKVIYRKLGCGSRAEAADLARALMNRPRRGRPAGAWRR</sequence>
<keyword evidence="2" id="KW-0238">DNA-binding</keyword>
<dbReference type="PANTHER" id="PTHR44688">
    <property type="entry name" value="DNA-BINDING TRANSCRIPTIONAL ACTIVATOR DEVR_DOSR"/>
    <property type="match status" value="1"/>
</dbReference>
<dbReference type="InterPro" id="IPR000792">
    <property type="entry name" value="Tscrpt_reg_LuxR_C"/>
</dbReference>
<keyword evidence="3" id="KW-0804">Transcription</keyword>
<keyword evidence="1" id="KW-0805">Transcription regulation</keyword>
<dbReference type="RefSeq" id="WP_182619360.1">
    <property type="nucleotide sequence ID" value="NZ_BAAATF010000010.1"/>
</dbReference>
<dbReference type="SUPFAM" id="SSF52540">
    <property type="entry name" value="P-loop containing nucleoside triphosphate hydrolases"/>
    <property type="match status" value="1"/>
</dbReference>
<evidence type="ECO:0000313" key="5">
    <source>
        <dbReference type="EMBL" id="MBA8810218.1"/>
    </source>
</evidence>
<gene>
    <name evidence="5" type="ORF">FHX71_004194</name>
</gene>
<accession>A0A7W3JCC4</accession>
<proteinExistence type="predicted"/>